<evidence type="ECO:0000256" key="1">
    <source>
        <dbReference type="SAM" id="MobiDB-lite"/>
    </source>
</evidence>
<keyword evidence="3" id="KW-1185">Reference proteome</keyword>
<accession>A0A314XKQ7</accession>
<feature type="region of interest" description="Disordered" evidence="1">
    <location>
        <begin position="43"/>
        <end position="76"/>
    </location>
</feature>
<reference evidence="2 3" key="1">
    <citation type="submission" date="2018-02" db="EMBL/GenBank/DDBJ databases">
        <title>Draft genome of wild Prunus yedoensis var. nudiflora.</title>
        <authorList>
            <person name="Baek S."/>
            <person name="Kim J.-H."/>
            <person name="Choi K."/>
            <person name="Kim G.-B."/>
            <person name="Cho A."/>
            <person name="Jang H."/>
            <person name="Shin C.-H."/>
            <person name="Yu H.-J."/>
            <person name="Mun J.-H."/>
        </authorList>
    </citation>
    <scope>NUCLEOTIDE SEQUENCE [LARGE SCALE GENOMIC DNA]</scope>
    <source>
        <strain evidence="3">cv. Jeju island</strain>
        <tissue evidence="2">Leaf</tissue>
    </source>
</reference>
<proteinExistence type="predicted"/>
<evidence type="ECO:0000313" key="2">
    <source>
        <dbReference type="EMBL" id="PQP94581.1"/>
    </source>
</evidence>
<dbReference type="AlphaFoldDB" id="A0A314XKQ7"/>
<dbReference type="Proteomes" id="UP000250321">
    <property type="component" value="Unassembled WGS sequence"/>
</dbReference>
<dbReference type="EMBL" id="PJQY01002339">
    <property type="protein sequence ID" value="PQP94581.1"/>
    <property type="molecule type" value="Genomic_DNA"/>
</dbReference>
<evidence type="ECO:0000313" key="3">
    <source>
        <dbReference type="Proteomes" id="UP000250321"/>
    </source>
</evidence>
<name>A0A314XKQ7_PRUYE</name>
<sequence>MIPRDANIKGDDDEGSYAGLRRNLHLRILSPCRPPMSSILQRNLRISDGNEPTSLDRDSSAEKSLSVSDAQVERMI</sequence>
<protein>
    <submittedName>
        <fullName evidence="2">Uncharacterized protein</fullName>
    </submittedName>
</protein>
<gene>
    <name evidence="2" type="ORF">Pyn_36062</name>
</gene>
<comment type="caution">
    <text evidence="2">The sequence shown here is derived from an EMBL/GenBank/DDBJ whole genome shotgun (WGS) entry which is preliminary data.</text>
</comment>
<organism evidence="2 3">
    <name type="scientific">Prunus yedoensis var. nudiflora</name>
    <dbReference type="NCBI Taxonomy" id="2094558"/>
    <lineage>
        <taxon>Eukaryota</taxon>
        <taxon>Viridiplantae</taxon>
        <taxon>Streptophyta</taxon>
        <taxon>Embryophyta</taxon>
        <taxon>Tracheophyta</taxon>
        <taxon>Spermatophyta</taxon>
        <taxon>Magnoliopsida</taxon>
        <taxon>eudicotyledons</taxon>
        <taxon>Gunneridae</taxon>
        <taxon>Pentapetalae</taxon>
        <taxon>rosids</taxon>
        <taxon>fabids</taxon>
        <taxon>Rosales</taxon>
        <taxon>Rosaceae</taxon>
        <taxon>Amygdaloideae</taxon>
        <taxon>Amygdaleae</taxon>
        <taxon>Prunus</taxon>
    </lineage>
</organism>